<dbReference type="GO" id="GO:0005886">
    <property type="term" value="C:plasma membrane"/>
    <property type="evidence" value="ECO:0007669"/>
    <property type="project" value="UniProtKB-SubCell"/>
</dbReference>
<dbReference type="Pfam" id="PF00520">
    <property type="entry name" value="Ion_trans"/>
    <property type="match status" value="1"/>
</dbReference>
<dbReference type="InterPro" id="IPR005821">
    <property type="entry name" value="Ion_trans_dom"/>
</dbReference>
<evidence type="ECO:0000313" key="17">
    <source>
        <dbReference type="Proteomes" id="UP000887577"/>
    </source>
</evidence>
<comment type="subcellular location">
    <subcellularLocation>
        <location evidence="1">Cell membrane</location>
        <topology evidence="1">Multi-pass membrane protein</topology>
    </subcellularLocation>
</comment>
<feature type="transmembrane region" description="Helical" evidence="15">
    <location>
        <begin position="521"/>
        <end position="539"/>
    </location>
</feature>
<evidence type="ECO:0000313" key="18">
    <source>
        <dbReference type="WBParaSite" id="PSU_v2.g13993.t1"/>
    </source>
</evidence>
<feature type="repeat" description="ANK" evidence="13">
    <location>
        <begin position="251"/>
        <end position="283"/>
    </location>
</feature>
<evidence type="ECO:0000256" key="6">
    <source>
        <dbReference type="ARBA" id="ARBA00022692"/>
    </source>
</evidence>
<evidence type="ECO:0000256" key="1">
    <source>
        <dbReference type="ARBA" id="ARBA00004651"/>
    </source>
</evidence>
<evidence type="ECO:0000256" key="9">
    <source>
        <dbReference type="ARBA" id="ARBA00022989"/>
    </source>
</evidence>
<evidence type="ECO:0000256" key="13">
    <source>
        <dbReference type="PROSITE-ProRule" id="PRU00023"/>
    </source>
</evidence>
<evidence type="ECO:0000256" key="4">
    <source>
        <dbReference type="ARBA" id="ARBA00022568"/>
    </source>
</evidence>
<feature type="transmembrane region" description="Helical" evidence="15">
    <location>
        <begin position="678"/>
        <end position="698"/>
    </location>
</feature>
<keyword evidence="9 15" id="KW-1133">Transmembrane helix</keyword>
<evidence type="ECO:0000256" key="2">
    <source>
        <dbReference type="ARBA" id="ARBA00022448"/>
    </source>
</evidence>
<dbReference type="Pfam" id="PF12796">
    <property type="entry name" value="Ank_2"/>
    <property type="match status" value="1"/>
</dbReference>
<dbReference type="AlphaFoldDB" id="A0A914Y3G6"/>
<evidence type="ECO:0000256" key="7">
    <source>
        <dbReference type="ARBA" id="ARBA00022737"/>
    </source>
</evidence>
<dbReference type="SUPFAM" id="SSF48403">
    <property type="entry name" value="Ankyrin repeat"/>
    <property type="match status" value="1"/>
</dbReference>
<dbReference type="PANTHER" id="PTHR10582">
    <property type="entry name" value="TRANSIENT RECEPTOR POTENTIAL ION CHANNEL PROTEIN"/>
    <property type="match status" value="1"/>
</dbReference>
<protein>
    <submittedName>
        <fullName evidence="18">Ion transport domain-containing protein</fullName>
    </submittedName>
</protein>
<organism evidence="17 18">
    <name type="scientific">Panagrolaimus superbus</name>
    <dbReference type="NCBI Taxonomy" id="310955"/>
    <lineage>
        <taxon>Eukaryota</taxon>
        <taxon>Metazoa</taxon>
        <taxon>Ecdysozoa</taxon>
        <taxon>Nematoda</taxon>
        <taxon>Chromadorea</taxon>
        <taxon>Rhabditida</taxon>
        <taxon>Tylenchina</taxon>
        <taxon>Panagrolaimomorpha</taxon>
        <taxon>Panagrolaimoidea</taxon>
        <taxon>Panagrolaimidae</taxon>
        <taxon>Panagrolaimus</taxon>
    </lineage>
</organism>
<evidence type="ECO:0000259" key="16">
    <source>
        <dbReference type="Pfam" id="PF00520"/>
    </source>
</evidence>
<keyword evidence="10" id="KW-0406">Ion transport</keyword>
<feature type="transmembrane region" description="Helical" evidence="15">
    <location>
        <begin position="379"/>
        <end position="398"/>
    </location>
</feature>
<keyword evidence="4" id="KW-0109">Calcium transport</keyword>
<keyword evidence="12" id="KW-0407">Ion channel</keyword>
<keyword evidence="8" id="KW-0106">Calcium</keyword>
<dbReference type="PROSITE" id="PS50088">
    <property type="entry name" value="ANK_REPEAT"/>
    <property type="match status" value="2"/>
</dbReference>
<proteinExistence type="predicted"/>
<keyword evidence="5" id="KW-0107">Calcium channel</keyword>
<keyword evidence="2" id="KW-0813">Transport</keyword>
<evidence type="ECO:0000256" key="14">
    <source>
        <dbReference type="SAM" id="MobiDB-lite"/>
    </source>
</evidence>
<feature type="transmembrane region" description="Helical" evidence="15">
    <location>
        <begin position="551"/>
        <end position="569"/>
    </location>
</feature>
<keyword evidence="7" id="KW-0677">Repeat</keyword>
<feature type="compositionally biased region" description="Basic residues" evidence="14">
    <location>
        <begin position="793"/>
        <end position="802"/>
    </location>
</feature>
<sequence length="828" mass="96018">MEEKEYRLYKLVDTNSNGGELLPWMRYALNTGDYSLIDGYLDSKLKDFMYNGGKSKLESVAELVKIRNKERNAMLGAFMRKKGKGKSGPNILDDFNQEANQGDLKKGRMGENIVGACLMQGSALHNKLAIKILTAYPKLINDIFISEEYYGLSHLHQAIVNEDPYMTNYLLQHGADINQRCYGAFFCANDQKNGRTDSLEHEYVDLPERTNYMGRTYFGEYPLAFAACTNQKDCYRLLRAKRADPNLKDTNGNTVLHMTVIHENLEMLKLAYDLGAKLQIQNNQCLTPLTLAVKIAKKKMFEQLLQLESTIDWEYGEASRVAYPLAKLDTIDQETGQLNENSALYLAAYGETEEHLEMLEGLLENLLQAKWDAFARRHWSISLFCFVIYFIFVSLAFMNRPFAQTTSILTNDAVWVIPGTIYALLDPNKVNKEKYKEIGIPEPKWVPKTYTYPIDSAYVYEQKRCHLTQYFNYGDQGYVRLVSESVVLFSVVFQIIVELLEIRAIGYKRWWQVLSSFPFKILYRVSLLFILFLVPLRLLCFLGDTMLFLDNLISMLVVIMTALHFLFYFRAMKFVGPFVVMIYTIFIRDVVRFFAIYAIFLFGFTHSFYLIFIICERAYVEKHPGEVNEKNETTHVNILANPLEGLLRLFICTIGEFTTLYKEINSCENPIAEGIGKVVFLIYELFVTLLQFNLLIAMMTRTYELIYRTQKEYKRQWAQVILMTELSLPPKDRLMALLKYSRPIGIDKQKRAFVVTRKHETFSESEQLMKEQQANAIREEKRLLLKRRLRDIHLPGGHHGKGTKQNNRPETPFLATPMPNWSNVKKDN</sequence>
<dbReference type="Gene3D" id="1.25.40.20">
    <property type="entry name" value="Ankyrin repeat-containing domain"/>
    <property type="match status" value="1"/>
</dbReference>
<evidence type="ECO:0000256" key="8">
    <source>
        <dbReference type="ARBA" id="ARBA00022837"/>
    </source>
</evidence>
<keyword evidence="13" id="KW-0040">ANK repeat</keyword>
<keyword evidence="3" id="KW-1003">Cell membrane</keyword>
<name>A0A914Y3G6_9BILA</name>
<dbReference type="WBParaSite" id="PSU_v2.g13993.t1">
    <property type="protein sequence ID" value="PSU_v2.g13993.t1"/>
    <property type="gene ID" value="PSU_v2.g13993"/>
</dbReference>
<reference evidence="18" key="1">
    <citation type="submission" date="2022-11" db="UniProtKB">
        <authorList>
            <consortium name="WormBaseParasite"/>
        </authorList>
    </citation>
    <scope>IDENTIFICATION</scope>
</reference>
<dbReference type="InterPro" id="IPR024862">
    <property type="entry name" value="TRPV"/>
</dbReference>
<evidence type="ECO:0000256" key="3">
    <source>
        <dbReference type="ARBA" id="ARBA00022475"/>
    </source>
</evidence>
<evidence type="ECO:0000256" key="11">
    <source>
        <dbReference type="ARBA" id="ARBA00023136"/>
    </source>
</evidence>
<keyword evidence="17" id="KW-1185">Reference proteome</keyword>
<keyword evidence="11 15" id="KW-0472">Membrane</keyword>
<evidence type="ECO:0000256" key="10">
    <source>
        <dbReference type="ARBA" id="ARBA00023065"/>
    </source>
</evidence>
<dbReference type="SMART" id="SM00248">
    <property type="entry name" value="ANK"/>
    <property type="match status" value="5"/>
</dbReference>
<dbReference type="PANTHER" id="PTHR10582:SF30">
    <property type="entry name" value="ION TRANSPORT DOMAIN-CONTAINING PROTEIN"/>
    <property type="match status" value="1"/>
</dbReference>
<feature type="compositionally biased region" description="Polar residues" evidence="14">
    <location>
        <begin position="819"/>
        <end position="828"/>
    </location>
</feature>
<evidence type="ECO:0000256" key="12">
    <source>
        <dbReference type="ARBA" id="ARBA00023303"/>
    </source>
</evidence>
<dbReference type="PROSITE" id="PS50297">
    <property type="entry name" value="ANK_REP_REGION"/>
    <property type="match status" value="2"/>
</dbReference>
<dbReference type="InterPro" id="IPR036770">
    <property type="entry name" value="Ankyrin_rpt-contain_sf"/>
</dbReference>
<feature type="transmembrane region" description="Helical" evidence="15">
    <location>
        <begin position="478"/>
        <end position="500"/>
    </location>
</feature>
<dbReference type="InterPro" id="IPR002110">
    <property type="entry name" value="Ankyrin_rpt"/>
</dbReference>
<evidence type="ECO:0000256" key="15">
    <source>
        <dbReference type="SAM" id="Phobius"/>
    </source>
</evidence>
<evidence type="ECO:0000256" key="5">
    <source>
        <dbReference type="ARBA" id="ARBA00022673"/>
    </source>
</evidence>
<dbReference type="GO" id="GO:0098703">
    <property type="term" value="P:calcium ion import across plasma membrane"/>
    <property type="evidence" value="ECO:0007669"/>
    <property type="project" value="TreeGrafter"/>
</dbReference>
<accession>A0A914Y3G6</accession>
<feature type="repeat" description="ANK" evidence="13">
    <location>
        <begin position="150"/>
        <end position="182"/>
    </location>
</feature>
<keyword evidence="6 15" id="KW-0812">Transmembrane</keyword>
<dbReference type="GO" id="GO:0005262">
    <property type="term" value="F:calcium channel activity"/>
    <property type="evidence" value="ECO:0007669"/>
    <property type="project" value="UniProtKB-KW"/>
</dbReference>
<dbReference type="Proteomes" id="UP000887577">
    <property type="component" value="Unplaced"/>
</dbReference>
<feature type="region of interest" description="Disordered" evidence="14">
    <location>
        <begin position="793"/>
        <end position="828"/>
    </location>
</feature>
<feature type="domain" description="Ion transport" evidence="16">
    <location>
        <begin position="487"/>
        <end position="710"/>
    </location>
</feature>
<feature type="transmembrane region" description="Helical" evidence="15">
    <location>
        <begin position="590"/>
        <end position="614"/>
    </location>
</feature>